<keyword evidence="3" id="KW-1185">Reference proteome</keyword>
<dbReference type="EMBL" id="MT330372">
    <property type="protein sequence ID" value="QJI52229.1"/>
    <property type="molecule type" value="Genomic_DNA"/>
</dbReference>
<dbReference type="KEGG" id="vg:62681150"/>
<evidence type="ECO:0000313" key="2">
    <source>
        <dbReference type="EMBL" id="QJI52229.1"/>
    </source>
</evidence>
<evidence type="ECO:0000313" key="3">
    <source>
        <dbReference type="Proteomes" id="UP000502753"/>
    </source>
</evidence>
<dbReference type="GeneID" id="62681150"/>
<accession>A0A6M3YLK6</accession>
<proteinExistence type="predicted"/>
<sequence length="197" mass="22600">MVAKNKNAPMALRARRSNQNDSETESMIFQGANITQLGKLFRMDRRDITPKIMDVAPCGERGGYPIYYVHEVAPHLVKPIYDVETYLKRMHPNDLPKHLTKEFWGGMRAKQEYDKEAGNLWETDKVIAIMSEVFKVLRMSILLAGDTVEREIAFTAEQREKLRVILDGALQECANGLVNRFGPEAEKEQEQDDDDEI</sequence>
<feature type="region of interest" description="Disordered" evidence="1">
    <location>
        <begin position="1"/>
        <end position="24"/>
    </location>
</feature>
<protein>
    <submittedName>
        <fullName evidence="2">Putative terminase small subunit</fullName>
    </submittedName>
</protein>
<dbReference type="Proteomes" id="UP000502753">
    <property type="component" value="Segment"/>
</dbReference>
<name>A0A6M3YLK6_9CAUD</name>
<organism evidence="2 3">
    <name type="scientific">Cronobacter phage JC01</name>
    <dbReference type="NCBI Taxonomy" id="2729575"/>
    <lineage>
        <taxon>Viruses</taxon>
        <taxon>Duplodnaviria</taxon>
        <taxon>Heunggongvirae</taxon>
        <taxon>Uroviricota</taxon>
        <taxon>Caudoviricetes</taxon>
        <taxon>Casjensviridae</taxon>
        <taxon>Jacunavirus</taxon>
        <taxon>Jacunavirus JC01</taxon>
    </lineage>
</organism>
<dbReference type="RefSeq" id="YP_009998559.1">
    <property type="nucleotide sequence ID" value="NC_052989.1"/>
</dbReference>
<evidence type="ECO:0000256" key="1">
    <source>
        <dbReference type="SAM" id="MobiDB-lite"/>
    </source>
</evidence>
<reference evidence="2 3" key="1">
    <citation type="submission" date="2020-04" db="EMBL/GenBank/DDBJ databases">
        <title>Characterization and complete genome analysis of a novel phage JC01 infecting Cronobacter sakazakii.</title>
        <authorList>
            <person name="Jiang J."/>
            <person name="Zhao C."/>
            <person name="Tie D."/>
            <person name="Li Z."/>
        </authorList>
    </citation>
    <scope>NUCLEOTIDE SEQUENCE [LARGE SCALE GENOMIC DNA]</scope>
</reference>